<dbReference type="FunFam" id="3.40.630.10:FF:000029">
    <property type="entry name" value="Glutaminyl-peptide cyclotransferase"/>
    <property type="match status" value="1"/>
</dbReference>
<keyword evidence="8" id="KW-0479">Metal-binding</keyword>
<dbReference type="InterPro" id="IPR037457">
    <property type="entry name" value="M28_QC"/>
</dbReference>
<sequence>MAVTTRTAALALLVAGALAASFSLGSAQFTFQDRSFGGNNRQNLRMAKALNGSESHFDEVLRNILVPRVVGTSSHQKVKEYIIGQMRGLGWQVETTPFYSKTPNFGSLLFENIIARVNPSAKQVLVLSCHYDSKYFTNIEFLGATDSAVPCAMLINLAHALQNELPALKATDVGLELWFFDGEEAFVRWGPNDSIYGSRYLATKMEKENTLGKIKLFVLLDLLGTPGPYFYSYSRATEGAYRTLASGEKFLAASRHLKAVGSNNGFRGRRLSYFQDNSVSHAVEDDHTPFLQRGVPVLHIIPHKFPDVWHTKNDNWNAIDRPTVEDLNKIMRMFVLNYLNL</sequence>
<dbReference type="InterPro" id="IPR040234">
    <property type="entry name" value="QC/QCL"/>
</dbReference>
<proteinExistence type="inferred from homology"/>
<dbReference type="GO" id="GO:0005576">
    <property type="term" value="C:extracellular region"/>
    <property type="evidence" value="ECO:0007669"/>
    <property type="project" value="UniProtKB-SubCell"/>
</dbReference>
<evidence type="ECO:0000256" key="7">
    <source>
        <dbReference type="ARBA" id="ARBA00022679"/>
    </source>
</evidence>
<protein>
    <recommendedName>
        <fullName evidence="5">Glutaminyl-peptide cyclotransferase</fullName>
        <ecNumber evidence="4">2.3.2.5</ecNumber>
    </recommendedName>
</protein>
<feature type="signal peptide" evidence="13">
    <location>
        <begin position="1"/>
        <end position="19"/>
    </location>
</feature>
<dbReference type="Proteomes" id="UP000515158">
    <property type="component" value="Unplaced"/>
</dbReference>
<comment type="subcellular location">
    <subcellularLocation>
        <location evidence="2">Secreted</location>
    </subcellularLocation>
</comment>
<evidence type="ECO:0000256" key="11">
    <source>
        <dbReference type="ARBA" id="ARBA00023315"/>
    </source>
</evidence>
<keyword evidence="15" id="KW-1185">Reference proteome</keyword>
<keyword evidence="13" id="KW-0732">Signal</keyword>
<dbReference type="KEGG" id="tpal:117649168"/>
<dbReference type="EC" id="2.3.2.5" evidence="4"/>
<evidence type="ECO:0000256" key="12">
    <source>
        <dbReference type="ARBA" id="ARBA00057903"/>
    </source>
</evidence>
<evidence type="ECO:0000256" key="4">
    <source>
        <dbReference type="ARBA" id="ARBA00012012"/>
    </source>
</evidence>
<evidence type="ECO:0000313" key="16">
    <source>
        <dbReference type="RefSeq" id="XP_034247544.1"/>
    </source>
</evidence>
<dbReference type="InterPro" id="IPR007484">
    <property type="entry name" value="Peptidase_M28"/>
</dbReference>
<evidence type="ECO:0000256" key="5">
    <source>
        <dbReference type="ARBA" id="ARBA00016861"/>
    </source>
</evidence>
<keyword evidence="6" id="KW-0964">Secreted</keyword>
<dbReference type="PANTHER" id="PTHR12283">
    <property type="entry name" value="GLUTAMINYL-PEPTIDE CYCLOTRANSFERASE"/>
    <property type="match status" value="1"/>
</dbReference>
<dbReference type="Gene3D" id="3.40.630.10">
    <property type="entry name" value="Zn peptidases"/>
    <property type="match status" value="1"/>
</dbReference>
<organism evidence="17">
    <name type="scientific">Thrips palmi</name>
    <name type="common">Melon thrips</name>
    <dbReference type="NCBI Taxonomy" id="161013"/>
    <lineage>
        <taxon>Eukaryota</taxon>
        <taxon>Metazoa</taxon>
        <taxon>Ecdysozoa</taxon>
        <taxon>Arthropoda</taxon>
        <taxon>Hexapoda</taxon>
        <taxon>Insecta</taxon>
        <taxon>Pterygota</taxon>
        <taxon>Neoptera</taxon>
        <taxon>Paraneoptera</taxon>
        <taxon>Thysanoptera</taxon>
        <taxon>Terebrantia</taxon>
        <taxon>Thripoidea</taxon>
        <taxon>Thripidae</taxon>
        <taxon>Thrips</taxon>
    </lineage>
</organism>
<evidence type="ECO:0000256" key="13">
    <source>
        <dbReference type="SAM" id="SignalP"/>
    </source>
</evidence>
<dbReference type="SUPFAM" id="SSF53187">
    <property type="entry name" value="Zn-dependent exopeptidases"/>
    <property type="match status" value="1"/>
</dbReference>
<gene>
    <name evidence="16 17" type="primary">LOC117649168</name>
</gene>
<evidence type="ECO:0000259" key="14">
    <source>
        <dbReference type="Pfam" id="PF04389"/>
    </source>
</evidence>
<feature type="domain" description="Peptidase M28" evidence="14">
    <location>
        <begin position="112"/>
        <end position="335"/>
    </location>
</feature>
<dbReference type="GO" id="GO:0016603">
    <property type="term" value="F:glutaminyl-peptide cyclotransferase activity"/>
    <property type="evidence" value="ECO:0007669"/>
    <property type="project" value="UniProtKB-EC"/>
</dbReference>
<dbReference type="AlphaFoldDB" id="A0A6P8ZA30"/>
<evidence type="ECO:0000256" key="8">
    <source>
        <dbReference type="ARBA" id="ARBA00022723"/>
    </source>
</evidence>
<evidence type="ECO:0000256" key="3">
    <source>
        <dbReference type="ARBA" id="ARBA00006014"/>
    </source>
</evidence>
<keyword evidence="9" id="KW-0862">Zinc</keyword>
<keyword evidence="10" id="KW-1015">Disulfide bond</keyword>
<dbReference type="PANTHER" id="PTHR12283:SF6">
    <property type="entry name" value="GLUTAMINYL-PEPTIDE CYCLOTRANSFERASE-RELATED"/>
    <property type="match status" value="1"/>
</dbReference>
<evidence type="ECO:0000313" key="17">
    <source>
        <dbReference type="RefSeq" id="XP_034247545.1"/>
    </source>
</evidence>
<dbReference type="Pfam" id="PF04389">
    <property type="entry name" value="Peptidase_M28"/>
    <property type="match status" value="1"/>
</dbReference>
<name>A0A6P8ZA30_THRPL</name>
<dbReference type="CDD" id="cd03880">
    <property type="entry name" value="M28_QC_like"/>
    <property type="match status" value="1"/>
</dbReference>
<keyword evidence="7" id="KW-0808">Transferase</keyword>
<comment type="similarity">
    <text evidence="3">Belongs to the glutaminyl-peptide cyclotransferase family.</text>
</comment>
<reference evidence="16 17" key="1">
    <citation type="submission" date="2025-04" db="UniProtKB">
        <authorList>
            <consortium name="RefSeq"/>
        </authorList>
    </citation>
    <scope>IDENTIFICATION</scope>
    <source>
        <tissue evidence="16 17">Total insect</tissue>
    </source>
</reference>
<evidence type="ECO:0000313" key="15">
    <source>
        <dbReference type="Proteomes" id="UP000515158"/>
    </source>
</evidence>
<evidence type="ECO:0000256" key="6">
    <source>
        <dbReference type="ARBA" id="ARBA00022525"/>
    </source>
</evidence>
<dbReference type="RefSeq" id="XP_034247545.1">
    <property type="nucleotide sequence ID" value="XM_034391654.1"/>
</dbReference>
<evidence type="ECO:0000256" key="9">
    <source>
        <dbReference type="ARBA" id="ARBA00022833"/>
    </source>
</evidence>
<comment type="catalytic activity">
    <reaction evidence="1">
        <text>N-terminal L-glutaminyl-[peptide] = N-terminal 5-oxo-L-prolyl-[peptide] + NH4(+)</text>
        <dbReference type="Rhea" id="RHEA:23652"/>
        <dbReference type="Rhea" id="RHEA-COMP:11736"/>
        <dbReference type="Rhea" id="RHEA-COMP:11846"/>
        <dbReference type="ChEBI" id="CHEBI:28938"/>
        <dbReference type="ChEBI" id="CHEBI:64722"/>
        <dbReference type="ChEBI" id="CHEBI:87215"/>
        <dbReference type="EC" id="2.3.2.5"/>
    </reaction>
</comment>
<evidence type="ECO:0000256" key="2">
    <source>
        <dbReference type="ARBA" id="ARBA00004613"/>
    </source>
</evidence>
<keyword evidence="11" id="KW-0012">Acyltransferase</keyword>
<evidence type="ECO:0000256" key="1">
    <source>
        <dbReference type="ARBA" id="ARBA00000001"/>
    </source>
</evidence>
<comment type="function">
    <text evidence="12">Acts as a glutaminyl-peptide cyclotransferase. Responsible for the biosynthesis of pyroglutamyl peptides. Might be more efficient in the conversion of tri and tetrapeptides in vitro. Might have a relative preference for substrates containing hydrophobic amino acids in vitro.</text>
</comment>
<evidence type="ECO:0000256" key="10">
    <source>
        <dbReference type="ARBA" id="ARBA00023157"/>
    </source>
</evidence>
<dbReference type="OrthoDB" id="3907302at2759"/>
<dbReference type="GO" id="GO:0008270">
    <property type="term" value="F:zinc ion binding"/>
    <property type="evidence" value="ECO:0007669"/>
    <property type="project" value="TreeGrafter"/>
</dbReference>
<dbReference type="GeneID" id="117649168"/>
<accession>A0A6P8ZA30</accession>
<dbReference type="RefSeq" id="XP_034247544.1">
    <property type="nucleotide sequence ID" value="XM_034391653.1"/>
</dbReference>
<feature type="chain" id="PRO_5044654868" description="Glutaminyl-peptide cyclotransferase" evidence="13">
    <location>
        <begin position="20"/>
        <end position="341"/>
    </location>
</feature>